<dbReference type="EMBL" id="JARPOI010000016">
    <property type="protein sequence ID" value="KAJ9147295.1"/>
    <property type="molecule type" value="Genomic_DNA"/>
</dbReference>
<evidence type="ECO:0000256" key="1">
    <source>
        <dbReference type="SAM" id="Phobius"/>
    </source>
</evidence>
<proteinExistence type="predicted"/>
<evidence type="ECO:0000313" key="3">
    <source>
        <dbReference type="Proteomes" id="UP001174677"/>
    </source>
</evidence>
<keyword evidence="3" id="KW-1185">Reference proteome</keyword>
<name>A0ABQ9KSA1_HEVBR</name>
<keyword evidence="1" id="KW-1133">Transmembrane helix</keyword>
<accession>A0ABQ9KSA1</accession>
<dbReference type="Proteomes" id="UP001174677">
    <property type="component" value="Chromosome 16"/>
</dbReference>
<dbReference type="PANTHER" id="PTHR33782">
    <property type="entry name" value="OS01G0121600 PROTEIN"/>
    <property type="match status" value="1"/>
</dbReference>
<protein>
    <submittedName>
        <fullName evidence="2">Uncharacterized protein</fullName>
    </submittedName>
</protein>
<reference evidence="2" key="1">
    <citation type="journal article" date="2023" name="Plant Biotechnol. J.">
        <title>Chromosome-level wild Hevea brasiliensis genome provides new tools for genomic-assisted breeding and valuable loci to elevate rubber yield.</title>
        <authorList>
            <person name="Cheng H."/>
            <person name="Song X."/>
            <person name="Hu Y."/>
            <person name="Wu T."/>
            <person name="Yang Q."/>
            <person name="An Z."/>
            <person name="Feng S."/>
            <person name="Deng Z."/>
            <person name="Wu W."/>
            <person name="Zeng X."/>
            <person name="Tu M."/>
            <person name="Wang X."/>
            <person name="Huang H."/>
        </authorList>
    </citation>
    <scope>NUCLEOTIDE SEQUENCE</scope>
    <source>
        <strain evidence="2">MT/VB/25A 57/8</strain>
    </source>
</reference>
<gene>
    <name evidence="2" type="ORF">P3X46_029472</name>
</gene>
<comment type="caution">
    <text evidence="2">The sequence shown here is derived from an EMBL/GenBank/DDBJ whole genome shotgun (WGS) entry which is preliminary data.</text>
</comment>
<evidence type="ECO:0000313" key="2">
    <source>
        <dbReference type="EMBL" id="KAJ9147295.1"/>
    </source>
</evidence>
<organism evidence="2 3">
    <name type="scientific">Hevea brasiliensis</name>
    <name type="common">Para rubber tree</name>
    <name type="synonym">Siphonia brasiliensis</name>
    <dbReference type="NCBI Taxonomy" id="3981"/>
    <lineage>
        <taxon>Eukaryota</taxon>
        <taxon>Viridiplantae</taxon>
        <taxon>Streptophyta</taxon>
        <taxon>Embryophyta</taxon>
        <taxon>Tracheophyta</taxon>
        <taxon>Spermatophyta</taxon>
        <taxon>Magnoliopsida</taxon>
        <taxon>eudicotyledons</taxon>
        <taxon>Gunneridae</taxon>
        <taxon>Pentapetalae</taxon>
        <taxon>rosids</taxon>
        <taxon>fabids</taxon>
        <taxon>Malpighiales</taxon>
        <taxon>Euphorbiaceae</taxon>
        <taxon>Crotonoideae</taxon>
        <taxon>Micrandreae</taxon>
        <taxon>Hevea</taxon>
    </lineage>
</organism>
<keyword evidence="1" id="KW-0472">Membrane</keyword>
<keyword evidence="1" id="KW-0812">Transmembrane</keyword>
<sequence length="150" mass="17111">MEATKLFSSPMLSRRPFLPLQQTKNTKEESHSPRRKIHGELAVVIKAKREGLNGGDYWGHTVDENMIVLRMRIKDMKLLEGRHHDDHQDPCSDWEKKYYVHYNADLMNVRPSLGLGTVALVTFSVLLSAGVVLFHALEISKGIKSGFHFI</sequence>
<feature type="transmembrane region" description="Helical" evidence="1">
    <location>
        <begin position="113"/>
        <end position="137"/>
    </location>
</feature>
<dbReference type="PANTHER" id="PTHR33782:SF27">
    <property type="entry name" value="PROTEIN, PUTATIVE-RELATED"/>
    <property type="match status" value="1"/>
</dbReference>